<sequence length="155" mass="17539">MDLGGFFERLAMKVWFLNLLSRVVTTYVICRFFMPNVALLNRDMYLCRDSPFSCITCMSPIAVFFFRALLENEVANLFTKLENEEIDCGGNVSNHSLVSFLKVMENALQVIVSSQPCNLTQSWKVRMWSIGFIVPSKSSIGSLNFNGKGRSSALR</sequence>
<comment type="caution">
    <text evidence="1">The sequence shown here is derived from an EMBL/GenBank/DDBJ whole genome shotgun (WGS) entry which is preliminary data.</text>
</comment>
<dbReference type="EMBL" id="JBFOLK010000012">
    <property type="protein sequence ID" value="KAL2470467.1"/>
    <property type="molecule type" value="Genomic_DNA"/>
</dbReference>
<evidence type="ECO:0000313" key="2">
    <source>
        <dbReference type="Proteomes" id="UP001604336"/>
    </source>
</evidence>
<dbReference type="AlphaFoldDB" id="A0ABD1Q3P5"/>
<reference evidence="2" key="1">
    <citation type="submission" date="2024-07" db="EMBL/GenBank/DDBJ databases">
        <title>Two chromosome-level genome assemblies of Korean endemic species Abeliophyllum distichum and Forsythia ovata (Oleaceae).</title>
        <authorList>
            <person name="Jang H."/>
        </authorList>
    </citation>
    <scope>NUCLEOTIDE SEQUENCE [LARGE SCALE GENOMIC DNA]</scope>
</reference>
<evidence type="ECO:0000313" key="1">
    <source>
        <dbReference type="EMBL" id="KAL2470467.1"/>
    </source>
</evidence>
<accession>A0ABD1Q3P5</accession>
<organism evidence="1 2">
    <name type="scientific">Abeliophyllum distichum</name>
    <dbReference type="NCBI Taxonomy" id="126358"/>
    <lineage>
        <taxon>Eukaryota</taxon>
        <taxon>Viridiplantae</taxon>
        <taxon>Streptophyta</taxon>
        <taxon>Embryophyta</taxon>
        <taxon>Tracheophyta</taxon>
        <taxon>Spermatophyta</taxon>
        <taxon>Magnoliopsida</taxon>
        <taxon>eudicotyledons</taxon>
        <taxon>Gunneridae</taxon>
        <taxon>Pentapetalae</taxon>
        <taxon>asterids</taxon>
        <taxon>lamiids</taxon>
        <taxon>Lamiales</taxon>
        <taxon>Oleaceae</taxon>
        <taxon>Forsythieae</taxon>
        <taxon>Abeliophyllum</taxon>
    </lineage>
</organism>
<gene>
    <name evidence="1" type="ORF">Adt_38603</name>
</gene>
<protein>
    <submittedName>
        <fullName evidence="1">Uncharacterized protein</fullName>
    </submittedName>
</protein>
<keyword evidence="2" id="KW-1185">Reference proteome</keyword>
<name>A0ABD1Q3P5_9LAMI</name>
<proteinExistence type="predicted"/>
<dbReference type="Proteomes" id="UP001604336">
    <property type="component" value="Unassembled WGS sequence"/>
</dbReference>